<comment type="caution">
    <text evidence="3">The sequence shown here is derived from an EMBL/GenBank/DDBJ whole genome shotgun (WGS) entry which is preliminary data.</text>
</comment>
<sequence length="239" mass="25487">MLRWAFRLAMAALVLLLAMRTYEETGVAHARSNGTLHTVGATITKLTSRTTSGRDGGGQDGGSGDWTVTTKYTIELRVGDGTKTVNGVPDDSANGFQEGQRVRAGLWHGRVVEIDGRDVWLGWHPEGRDLALFVLYPLIAGYLMALALAAAAYLVGLDGRGRLERRERAAPWAFGFLVAVVACFVLLGCAAFGNTIAYWPLVPLGVGTATALAALSRVLRRARTTRVEDSRGGSASAQA</sequence>
<feature type="transmembrane region" description="Helical" evidence="1">
    <location>
        <begin position="199"/>
        <end position="219"/>
    </location>
</feature>
<name>A0A2I0SKK8_9ACTN</name>
<evidence type="ECO:0008006" key="5">
    <source>
        <dbReference type="Google" id="ProtNLM"/>
    </source>
</evidence>
<accession>A0A2I0SKK8</accession>
<reference evidence="3 4" key="1">
    <citation type="submission" date="2017-12" db="EMBL/GenBank/DDBJ databases">
        <title>Streptomyces populusis sp. nov., a novel endophytic actinobacterium isolated from stems of Populus adenopoda Maxim.</title>
        <authorList>
            <person name="Wang Z."/>
        </authorList>
    </citation>
    <scope>NUCLEOTIDE SEQUENCE [LARGE SCALE GENOMIC DNA]</scope>
    <source>
        <strain evidence="3 4">A249</strain>
    </source>
</reference>
<organism evidence="3 4">
    <name type="scientific">Streptomyces populi</name>
    <dbReference type="NCBI Taxonomy" id="2058924"/>
    <lineage>
        <taxon>Bacteria</taxon>
        <taxon>Bacillati</taxon>
        <taxon>Actinomycetota</taxon>
        <taxon>Actinomycetes</taxon>
        <taxon>Kitasatosporales</taxon>
        <taxon>Streptomycetaceae</taxon>
        <taxon>Streptomyces</taxon>
    </lineage>
</organism>
<dbReference type="AlphaFoldDB" id="A0A2I0SKK8"/>
<proteinExistence type="predicted"/>
<evidence type="ECO:0000313" key="3">
    <source>
        <dbReference type="EMBL" id="PKT70466.1"/>
    </source>
</evidence>
<evidence type="ECO:0000256" key="1">
    <source>
        <dbReference type="SAM" id="Phobius"/>
    </source>
</evidence>
<dbReference type="Proteomes" id="UP000236178">
    <property type="component" value="Unassembled WGS sequence"/>
</dbReference>
<feature type="signal peptide" evidence="2">
    <location>
        <begin position="1"/>
        <end position="23"/>
    </location>
</feature>
<evidence type="ECO:0000313" key="4">
    <source>
        <dbReference type="Proteomes" id="UP000236178"/>
    </source>
</evidence>
<evidence type="ECO:0000256" key="2">
    <source>
        <dbReference type="SAM" id="SignalP"/>
    </source>
</evidence>
<gene>
    <name evidence="3" type="ORF">CW362_24225</name>
</gene>
<keyword evidence="4" id="KW-1185">Reference proteome</keyword>
<feature type="chain" id="PRO_5038983214" description="DUF3592 domain-containing protein" evidence="2">
    <location>
        <begin position="24"/>
        <end position="239"/>
    </location>
</feature>
<feature type="transmembrane region" description="Helical" evidence="1">
    <location>
        <begin position="130"/>
        <end position="157"/>
    </location>
</feature>
<keyword evidence="1" id="KW-0472">Membrane</keyword>
<keyword evidence="1" id="KW-1133">Transmembrane helix</keyword>
<keyword evidence="1" id="KW-0812">Transmembrane</keyword>
<feature type="transmembrane region" description="Helical" evidence="1">
    <location>
        <begin position="169"/>
        <end position="193"/>
    </location>
</feature>
<dbReference type="OrthoDB" id="4116992at2"/>
<keyword evidence="2" id="KW-0732">Signal</keyword>
<dbReference type="EMBL" id="PJOS01000050">
    <property type="protein sequence ID" value="PKT70466.1"/>
    <property type="molecule type" value="Genomic_DNA"/>
</dbReference>
<protein>
    <recommendedName>
        <fullName evidence="5">DUF3592 domain-containing protein</fullName>
    </recommendedName>
</protein>